<accession>A0ABP0WRY4</accession>
<dbReference type="PANTHER" id="PTHR46207">
    <property type="entry name" value="PROTEIN RCC2"/>
    <property type="match status" value="1"/>
</dbReference>
<dbReference type="PANTHER" id="PTHR46207:SF1">
    <property type="entry name" value="PROTEIN RCC2"/>
    <property type="match status" value="1"/>
</dbReference>
<feature type="compositionally biased region" description="Low complexity" evidence="2">
    <location>
        <begin position="524"/>
        <end position="538"/>
    </location>
</feature>
<feature type="region of interest" description="Disordered" evidence="2">
    <location>
        <begin position="433"/>
        <end position="548"/>
    </location>
</feature>
<dbReference type="InterPro" id="IPR028641">
    <property type="entry name" value="RCC2"/>
</dbReference>
<dbReference type="InterPro" id="IPR000408">
    <property type="entry name" value="Reg_chr_condens"/>
</dbReference>
<dbReference type="Proteomes" id="UP001497444">
    <property type="component" value="Chromosome 2"/>
</dbReference>
<dbReference type="PROSITE" id="PS00626">
    <property type="entry name" value="RCC1_2"/>
    <property type="match status" value="2"/>
</dbReference>
<feature type="compositionally biased region" description="Basic residues" evidence="2">
    <location>
        <begin position="539"/>
        <end position="548"/>
    </location>
</feature>
<feature type="repeat" description="RCC1" evidence="1">
    <location>
        <begin position="90"/>
        <end position="141"/>
    </location>
</feature>
<dbReference type="EMBL" id="OZ020097">
    <property type="protein sequence ID" value="CAK9269162.1"/>
    <property type="molecule type" value="Genomic_DNA"/>
</dbReference>
<feature type="compositionally biased region" description="Basic residues" evidence="2">
    <location>
        <begin position="451"/>
        <end position="467"/>
    </location>
</feature>
<sequence length="548" mass="58025">MWFLIFSPGCSSNIRFVSSEAKKNEDEEPKAGELLFCGGSNWEAIGKKQTDGGARGIFLPTRLAALQGIDIAFVASGSASCHCIALDVNGRCFTWGRNEKGQLGLGDFSTRSSPTVVTALSKYKVVKAAAGRAHTVVVTSKGESLAFGFNKHGQLGAGFVKEESEKSPVRSLVTDATFVTCGAEFTIWLTSIEGATVMSAGLPQYGQLGHGTDNEYNSKEGSVRLVYEAQPRPRAISSLATKTVIKVACGNNHSVAVDSGGFVYTWGFGGHGRLGHKEQKDEWTPRVVETFQRANVLPPNALVAAGSAYSAATAAGGQLYMWGRVKTTGDNWMYPKPVLDLSGWSIRSLDCGNTTSLAAAEESCISWGTALYGELGYGPTGPKSSANPKKIDALEGLHVIRVACGLGHSAFIVDRSKAPEKFKELEVFEAEESIPVDEEEMDEEVEEAPEKKRKAAGRGRGKPSKKKAQSESDEDESDDDSDKPKAKGGRGRGKGRGSGTSKAATRNGAFSDDGPPTKKGRGRSGAAVAASESALPARGRARGRGRGK</sequence>
<dbReference type="InterPro" id="IPR009091">
    <property type="entry name" value="RCC1/BLIP-II"/>
</dbReference>
<reference evidence="3 4" key="1">
    <citation type="submission" date="2024-02" db="EMBL/GenBank/DDBJ databases">
        <authorList>
            <consortium name="ELIXIR-Norway"/>
            <consortium name="Elixir Norway"/>
        </authorList>
    </citation>
    <scope>NUCLEOTIDE SEQUENCE [LARGE SCALE GENOMIC DNA]</scope>
</reference>
<protein>
    <submittedName>
        <fullName evidence="3">Uncharacterized protein</fullName>
    </submittedName>
</protein>
<keyword evidence="4" id="KW-1185">Reference proteome</keyword>
<evidence type="ECO:0000313" key="4">
    <source>
        <dbReference type="Proteomes" id="UP001497444"/>
    </source>
</evidence>
<feature type="compositionally biased region" description="Basic residues" evidence="2">
    <location>
        <begin position="486"/>
        <end position="495"/>
    </location>
</feature>
<dbReference type="Pfam" id="PF00415">
    <property type="entry name" value="RCC1"/>
    <property type="match status" value="4"/>
</dbReference>
<feature type="repeat" description="RCC1" evidence="1">
    <location>
        <begin position="142"/>
        <end position="192"/>
    </location>
</feature>
<organism evidence="3 4">
    <name type="scientific">Sphagnum jensenii</name>
    <dbReference type="NCBI Taxonomy" id="128206"/>
    <lineage>
        <taxon>Eukaryota</taxon>
        <taxon>Viridiplantae</taxon>
        <taxon>Streptophyta</taxon>
        <taxon>Embryophyta</taxon>
        <taxon>Bryophyta</taxon>
        <taxon>Sphagnophytina</taxon>
        <taxon>Sphagnopsida</taxon>
        <taxon>Sphagnales</taxon>
        <taxon>Sphagnaceae</taxon>
        <taxon>Sphagnum</taxon>
    </lineage>
</organism>
<feature type="compositionally biased region" description="Acidic residues" evidence="2">
    <location>
        <begin position="433"/>
        <end position="447"/>
    </location>
</feature>
<feature type="repeat" description="RCC1" evidence="1">
    <location>
        <begin position="261"/>
        <end position="316"/>
    </location>
</feature>
<evidence type="ECO:0000256" key="2">
    <source>
        <dbReference type="SAM" id="MobiDB-lite"/>
    </source>
</evidence>
<evidence type="ECO:0000313" key="3">
    <source>
        <dbReference type="EMBL" id="CAK9269162.1"/>
    </source>
</evidence>
<dbReference type="PROSITE" id="PS50012">
    <property type="entry name" value="RCC1_3"/>
    <property type="match status" value="5"/>
</dbReference>
<gene>
    <name evidence="3" type="ORF">CSSPJE1EN1_LOCUS14640</name>
</gene>
<name>A0ABP0WRY4_9BRYO</name>
<proteinExistence type="predicted"/>
<feature type="repeat" description="RCC1" evidence="1">
    <location>
        <begin position="195"/>
        <end position="260"/>
    </location>
</feature>
<dbReference type="PRINTS" id="PR00633">
    <property type="entry name" value="RCCNDNSATION"/>
</dbReference>
<feature type="compositionally biased region" description="Acidic residues" evidence="2">
    <location>
        <begin position="471"/>
        <end position="481"/>
    </location>
</feature>
<evidence type="ECO:0000256" key="1">
    <source>
        <dbReference type="PROSITE-ProRule" id="PRU00235"/>
    </source>
</evidence>
<dbReference type="SUPFAM" id="SSF50985">
    <property type="entry name" value="RCC1/BLIP-II"/>
    <property type="match status" value="1"/>
</dbReference>
<feature type="repeat" description="RCC1" evidence="1">
    <location>
        <begin position="362"/>
        <end position="415"/>
    </location>
</feature>
<dbReference type="Gene3D" id="2.130.10.30">
    <property type="entry name" value="Regulator of chromosome condensation 1/beta-lactamase-inhibitor protein II"/>
    <property type="match status" value="2"/>
</dbReference>